<keyword evidence="9" id="KW-0862">Zinc</keyword>
<gene>
    <name evidence="20" type="primary">recQ</name>
    <name evidence="20" type="ORF">DD559_00835</name>
</gene>
<keyword evidence="7" id="KW-0378">Hydrolase</keyword>
<evidence type="ECO:0000256" key="12">
    <source>
        <dbReference type="ARBA" id="ARBA00023172"/>
    </source>
</evidence>
<dbReference type="GO" id="GO:0009432">
    <property type="term" value="P:SOS response"/>
    <property type="evidence" value="ECO:0007669"/>
    <property type="project" value="UniProtKB-UniRule"/>
</dbReference>
<keyword evidence="13" id="KW-0234">DNA repair</keyword>
<reference evidence="20 21" key="1">
    <citation type="submission" date="2018-05" db="EMBL/GenBank/DDBJ databases">
        <title>Description of Sphingomonas pokkalii sp nov, isolated from the rhizosphere of saline tolerant pokkali rice and its draft genome analysis.</title>
        <authorList>
            <person name="Menon R."/>
            <person name="Kumari S."/>
            <person name="Rameshkumar N."/>
        </authorList>
    </citation>
    <scope>NUCLEOTIDE SEQUENCE [LARGE SCALE GENOMIC DNA]</scope>
    <source>
        <strain evidence="20 21">L3B27</strain>
    </source>
</reference>
<dbReference type="Gene3D" id="1.10.10.10">
    <property type="entry name" value="Winged helix-like DNA-binding domain superfamily/Winged helix DNA-binding domain"/>
    <property type="match status" value="1"/>
</dbReference>
<dbReference type="OrthoDB" id="9760034at2"/>
<keyword evidence="6" id="KW-0227">DNA damage</keyword>
<evidence type="ECO:0000259" key="18">
    <source>
        <dbReference type="PROSITE" id="PS51192"/>
    </source>
</evidence>
<dbReference type="InterPro" id="IPR002121">
    <property type="entry name" value="HRDC_dom"/>
</dbReference>
<accession>A0A2U0SIT4</accession>
<dbReference type="InterPro" id="IPR036388">
    <property type="entry name" value="WH-like_DNA-bd_sf"/>
</dbReference>
<dbReference type="PANTHER" id="PTHR13710">
    <property type="entry name" value="DNA HELICASE RECQ FAMILY MEMBER"/>
    <property type="match status" value="1"/>
</dbReference>
<evidence type="ECO:0000256" key="6">
    <source>
        <dbReference type="ARBA" id="ARBA00022763"/>
    </source>
</evidence>
<dbReference type="EMBL" id="QENQ01000001">
    <property type="protein sequence ID" value="PVX31242.1"/>
    <property type="molecule type" value="Genomic_DNA"/>
</dbReference>
<dbReference type="InterPro" id="IPR004589">
    <property type="entry name" value="DNA_helicase_ATP-dep_RecQ"/>
</dbReference>
<dbReference type="SUPFAM" id="SSF47819">
    <property type="entry name" value="HRDC-like"/>
    <property type="match status" value="1"/>
</dbReference>
<evidence type="ECO:0000256" key="2">
    <source>
        <dbReference type="ARBA" id="ARBA00001947"/>
    </source>
</evidence>
<dbReference type="InterPro" id="IPR044876">
    <property type="entry name" value="HRDC_dom_sf"/>
</dbReference>
<dbReference type="Pfam" id="PF09382">
    <property type="entry name" value="RQC"/>
    <property type="match status" value="1"/>
</dbReference>
<evidence type="ECO:0000256" key="4">
    <source>
        <dbReference type="ARBA" id="ARBA00022723"/>
    </source>
</evidence>
<keyword evidence="8 20" id="KW-0347">Helicase</keyword>
<dbReference type="GO" id="GO:0043590">
    <property type="term" value="C:bacterial nucleoid"/>
    <property type="evidence" value="ECO:0007669"/>
    <property type="project" value="TreeGrafter"/>
</dbReference>
<evidence type="ECO:0000256" key="15">
    <source>
        <dbReference type="ARBA" id="ARBA00034617"/>
    </source>
</evidence>
<feature type="domain" description="Helicase ATP-binding" evidence="18">
    <location>
        <begin position="26"/>
        <end position="192"/>
    </location>
</feature>
<comment type="catalytic activity">
    <reaction evidence="15">
        <text>Couples ATP hydrolysis with the unwinding of duplex DNA by translocating in the 3'-5' direction.</text>
        <dbReference type="EC" id="5.6.2.4"/>
    </reaction>
</comment>
<evidence type="ECO:0000256" key="8">
    <source>
        <dbReference type="ARBA" id="ARBA00022806"/>
    </source>
</evidence>
<dbReference type="PROSITE" id="PS50967">
    <property type="entry name" value="HRDC"/>
    <property type="match status" value="1"/>
</dbReference>
<dbReference type="PROSITE" id="PS51192">
    <property type="entry name" value="HELICASE_ATP_BIND_1"/>
    <property type="match status" value="1"/>
</dbReference>
<evidence type="ECO:0000256" key="7">
    <source>
        <dbReference type="ARBA" id="ARBA00022801"/>
    </source>
</evidence>
<comment type="cofactor">
    <cofactor evidence="1">
        <name>Mg(2+)</name>
        <dbReference type="ChEBI" id="CHEBI:18420"/>
    </cofactor>
</comment>
<evidence type="ECO:0000256" key="1">
    <source>
        <dbReference type="ARBA" id="ARBA00001946"/>
    </source>
</evidence>
<dbReference type="SMART" id="SM00956">
    <property type="entry name" value="RQC"/>
    <property type="match status" value="1"/>
</dbReference>
<dbReference type="InterPro" id="IPR001650">
    <property type="entry name" value="Helicase_C-like"/>
</dbReference>
<dbReference type="InterPro" id="IPR032284">
    <property type="entry name" value="RecQ_Zn-bd"/>
</dbReference>
<keyword evidence="21" id="KW-1185">Reference proteome</keyword>
<dbReference type="GO" id="GO:0005524">
    <property type="term" value="F:ATP binding"/>
    <property type="evidence" value="ECO:0007669"/>
    <property type="project" value="UniProtKB-KW"/>
</dbReference>
<dbReference type="NCBIfam" id="TIGR00614">
    <property type="entry name" value="recQ_fam"/>
    <property type="match status" value="1"/>
</dbReference>
<name>A0A2U0SIT4_9SPHN</name>
<dbReference type="FunFam" id="3.40.50.300:FF:001389">
    <property type="entry name" value="ATP-dependent DNA helicase RecQ"/>
    <property type="match status" value="1"/>
</dbReference>
<dbReference type="InterPro" id="IPR036390">
    <property type="entry name" value="WH_DNA-bd_sf"/>
</dbReference>
<organism evidence="20 21">
    <name type="scientific">Sphingomonas pokkalii</name>
    <dbReference type="NCBI Taxonomy" id="2175090"/>
    <lineage>
        <taxon>Bacteria</taxon>
        <taxon>Pseudomonadati</taxon>
        <taxon>Pseudomonadota</taxon>
        <taxon>Alphaproteobacteria</taxon>
        <taxon>Sphingomonadales</taxon>
        <taxon>Sphingomonadaceae</taxon>
        <taxon>Sphingomonas</taxon>
    </lineage>
</organism>
<keyword evidence="4" id="KW-0479">Metal-binding</keyword>
<dbReference type="GO" id="GO:0009378">
    <property type="term" value="F:four-way junction helicase activity"/>
    <property type="evidence" value="ECO:0007669"/>
    <property type="project" value="TreeGrafter"/>
</dbReference>
<dbReference type="SUPFAM" id="SSF46785">
    <property type="entry name" value="Winged helix' DNA-binding domain"/>
    <property type="match status" value="1"/>
</dbReference>
<dbReference type="PROSITE" id="PS51194">
    <property type="entry name" value="HELICASE_CTER"/>
    <property type="match status" value="1"/>
</dbReference>
<dbReference type="Pfam" id="PF00270">
    <property type="entry name" value="DEAD"/>
    <property type="match status" value="1"/>
</dbReference>
<keyword evidence="14" id="KW-0413">Isomerase</keyword>
<dbReference type="InterPro" id="IPR014001">
    <property type="entry name" value="Helicase_ATP-bd"/>
</dbReference>
<dbReference type="EC" id="5.6.2.4" evidence="16"/>
<keyword evidence="12" id="KW-0233">DNA recombination</keyword>
<dbReference type="GO" id="GO:0043138">
    <property type="term" value="F:3'-5' DNA helicase activity"/>
    <property type="evidence" value="ECO:0007669"/>
    <property type="project" value="UniProtKB-EC"/>
</dbReference>
<dbReference type="Proteomes" id="UP000245890">
    <property type="component" value="Unassembled WGS sequence"/>
</dbReference>
<comment type="similarity">
    <text evidence="3">Belongs to the helicase family. RecQ subfamily.</text>
</comment>
<comment type="cofactor">
    <cofactor evidence="2">
        <name>Zn(2+)</name>
        <dbReference type="ChEBI" id="CHEBI:29105"/>
    </cofactor>
</comment>
<keyword evidence="10" id="KW-0067">ATP-binding</keyword>
<comment type="caution">
    <text evidence="20">The sequence shown here is derived from an EMBL/GenBank/DDBJ whole genome shotgun (WGS) entry which is preliminary data.</text>
</comment>
<dbReference type="GO" id="GO:0046872">
    <property type="term" value="F:metal ion binding"/>
    <property type="evidence" value="ECO:0007669"/>
    <property type="project" value="UniProtKB-KW"/>
</dbReference>
<dbReference type="Pfam" id="PF16124">
    <property type="entry name" value="RecQ_Zn_bind"/>
    <property type="match status" value="1"/>
</dbReference>
<dbReference type="Gene3D" id="3.40.50.300">
    <property type="entry name" value="P-loop containing nucleotide triphosphate hydrolases"/>
    <property type="match status" value="2"/>
</dbReference>
<dbReference type="InterPro" id="IPR006293">
    <property type="entry name" value="DNA_helicase_ATP-dep_RecQ_bac"/>
</dbReference>
<dbReference type="PANTHER" id="PTHR13710:SF105">
    <property type="entry name" value="ATP-DEPENDENT DNA HELICASE Q1"/>
    <property type="match status" value="1"/>
</dbReference>
<dbReference type="GO" id="GO:0006260">
    <property type="term" value="P:DNA replication"/>
    <property type="evidence" value="ECO:0007669"/>
    <property type="project" value="InterPro"/>
</dbReference>
<evidence type="ECO:0000313" key="21">
    <source>
        <dbReference type="Proteomes" id="UP000245890"/>
    </source>
</evidence>
<dbReference type="InterPro" id="IPR018982">
    <property type="entry name" value="RQC_domain"/>
</dbReference>
<dbReference type="GO" id="GO:0006310">
    <property type="term" value="P:DNA recombination"/>
    <property type="evidence" value="ECO:0007669"/>
    <property type="project" value="UniProtKB-UniRule"/>
</dbReference>
<dbReference type="AlphaFoldDB" id="A0A2U0SIT4"/>
<evidence type="ECO:0000256" key="9">
    <source>
        <dbReference type="ARBA" id="ARBA00022833"/>
    </source>
</evidence>
<dbReference type="GO" id="GO:0016787">
    <property type="term" value="F:hydrolase activity"/>
    <property type="evidence" value="ECO:0007669"/>
    <property type="project" value="UniProtKB-KW"/>
</dbReference>
<protein>
    <recommendedName>
        <fullName evidence="16">DNA helicase RecQ</fullName>
        <ecNumber evidence="16">5.6.2.4</ecNumber>
    </recommendedName>
</protein>
<dbReference type="SMART" id="SM00341">
    <property type="entry name" value="HRDC"/>
    <property type="match status" value="1"/>
</dbReference>
<dbReference type="InterPro" id="IPR011545">
    <property type="entry name" value="DEAD/DEAH_box_helicase_dom"/>
</dbReference>
<evidence type="ECO:0000259" key="19">
    <source>
        <dbReference type="PROSITE" id="PS51194"/>
    </source>
</evidence>
<keyword evidence="5" id="KW-0547">Nucleotide-binding</keyword>
<dbReference type="Pfam" id="PF00271">
    <property type="entry name" value="Helicase_C"/>
    <property type="match status" value="1"/>
</dbReference>
<dbReference type="NCBIfam" id="TIGR01389">
    <property type="entry name" value="recQ"/>
    <property type="match status" value="1"/>
</dbReference>
<evidence type="ECO:0000256" key="3">
    <source>
        <dbReference type="ARBA" id="ARBA00005446"/>
    </source>
</evidence>
<evidence type="ECO:0000313" key="20">
    <source>
        <dbReference type="EMBL" id="PVX31242.1"/>
    </source>
</evidence>
<evidence type="ECO:0000259" key="17">
    <source>
        <dbReference type="PROSITE" id="PS50967"/>
    </source>
</evidence>
<dbReference type="SMART" id="SM00490">
    <property type="entry name" value="HELICc"/>
    <property type="match status" value="1"/>
</dbReference>
<dbReference type="CDD" id="cd17920">
    <property type="entry name" value="DEXHc_RecQ"/>
    <property type="match status" value="1"/>
</dbReference>
<evidence type="ECO:0000256" key="5">
    <source>
        <dbReference type="ARBA" id="ARBA00022741"/>
    </source>
</evidence>
<evidence type="ECO:0000256" key="16">
    <source>
        <dbReference type="NCBIfam" id="TIGR01389"/>
    </source>
</evidence>
<evidence type="ECO:0000256" key="14">
    <source>
        <dbReference type="ARBA" id="ARBA00023235"/>
    </source>
</evidence>
<dbReference type="GO" id="GO:0005737">
    <property type="term" value="C:cytoplasm"/>
    <property type="evidence" value="ECO:0007669"/>
    <property type="project" value="TreeGrafter"/>
</dbReference>
<sequence length="589" mass="64436">MRADSIEHLRRFFGYDAFRGVQSSVVDRVLAGQRTLAVMPTGAGKSLTYQLPSVMLDGTCIVVSPLIALMHDQLRAAEAVGIRAATLTSVDDNRAETIERFRAGALDLLYIAPERASGEGFRNLLTQAPLSLFAIDEAHCVSEWGHDFRPDYRLLRPLLDRFPEVPRLALTATADAHTRADILEQLGIPEDGLIVAGFDRPNIRYHIAPRENTTRQIIDVVAENPGPGIVYAQTRKGVEQLAEKLAAETGRPVLPYHAGLDPEVRRRNQARFVASEDMVVVATVAFGMGIDKPDVRFVAHAGLPKSIEAYYQETGRAGRDGDPSVAHLFWGADDFARARQRIGEVEPARQPGERARLTALGALVETAGCRRRILLKHFGEDAPETCGNCDNCLNPPAAIDASVTAQKFLSAVFRTGMLYGVGYIEGILTGVSSERSLMNGHEKLSVFGIVDGDEVAMLKPVSRALLLRDALRTNEHGGLEFGPEARPILKGEAKLELVLPPKRERRRRGAKGSVPNPVGNPLFEALRAKRREIAQETGLPPYVIFHDSVLRDMAMVRPASLAALGQLSGVGARKLDAYGQDFLDVIRQF</sequence>
<proteinExistence type="inferred from homology"/>
<evidence type="ECO:0000256" key="13">
    <source>
        <dbReference type="ARBA" id="ARBA00023204"/>
    </source>
</evidence>
<dbReference type="GO" id="GO:0003677">
    <property type="term" value="F:DNA binding"/>
    <property type="evidence" value="ECO:0007669"/>
    <property type="project" value="UniProtKB-KW"/>
</dbReference>
<evidence type="ECO:0000256" key="10">
    <source>
        <dbReference type="ARBA" id="ARBA00022840"/>
    </source>
</evidence>
<feature type="domain" description="HRDC" evidence="17">
    <location>
        <begin position="516"/>
        <end position="589"/>
    </location>
</feature>
<keyword evidence="11" id="KW-0238">DNA-binding</keyword>
<evidence type="ECO:0000256" key="11">
    <source>
        <dbReference type="ARBA" id="ARBA00023125"/>
    </source>
</evidence>
<dbReference type="GO" id="GO:0030894">
    <property type="term" value="C:replisome"/>
    <property type="evidence" value="ECO:0007669"/>
    <property type="project" value="TreeGrafter"/>
</dbReference>
<feature type="domain" description="Helicase C-terminal" evidence="19">
    <location>
        <begin position="213"/>
        <end position="361"/>
    </location>
</feature>
<dbReference type="Gene3D" id="1.10.150.80">
    <property type="entry name" value="HRDC domain"/>
    <property type="match status" value="1"/>
</dbReference>
<dbReference type="InterPro" id="IPR027417">
    <property type="entry name" value="P-loop_NTPase"/>
</dbReference>
<dbReference type="SMART" id="SM00487">
    <property type="entry name" value="DEXDc"/>
    <property type="match status" value="1"/>
</dbReference>
<dbReference type="InterPro" id="IPR010997">
    <property type="entry name" value="HRDC-like_sf"/>
</dbReference>
<dbReference type="Pfam" id="PF00570">
    <property type="entry name" value="HRDC"/>
    <property type="match status" value="1"/>
</dbReference>
<dbReference type="SUPFAM" id="SSF52540">
    <property type="entry name" value="P-loop containing nucleoside triphosphate hydrolases"/>
    <property type="match status" value="1"/>
</dbReference>
<dbReference type="GO" id="GO:0006281">
    <property type="term" value="P:DNA repair"/>
    <property type="evidence" value="ECO:0007669"/>
    <property type="project" value="UniProtKB-KW"/>
</dbReference>